<dbReference type="EMBL" id="RCSX01000040">
    <property type="protein sequence ID" value="KAF7916242.1"/>
    <property type="molecule type" value="Genomic_DNA"/>
</dbReference>
<organism evidence="1 2">
    <name type="scientific">Botrytis deweyae</name>
    <dbReference type="NCBI Taxonomy" id="2478750"/>
    <lineage>
        <taxon>Eukaryota</taxon>
        <taxon>Fungi</taxon>
        <taxon>Dikarya</taxon>
        <taxon>Ascomycota</taxon>
        <taxon>Pezizomycotina</taxon>
        <taxon>Leotiomycetes</taxon>
        <taxon>Helotiales</taxon>
        <taxon>Sclerotiniaceae</taxon>
        <taxon>Botrytis</taxon>
    </lineage>
</organism>
<sequence length="109" mass="12979">MRSKHDQYHEYDEERKRHMKEFREHYKSYYRDDPTTENSKKLQRLAIKWTNDALTVAEARLQFLTENPSAYKDHTSVKGHLDQIQNAILSATTALERQRRTKASIGSIR</sequence>
<evidence type="ECO:0000313" key="1">
    <source>
        <dbReference type="EMBL" id="KAF7916242.1"/>
    </source>
</evidence>
<comment type="caution">
    <text evidence="1">The sequence shown here is derived from an EMBL/GenBank/DDBJ whole genome shotgun (WGS) entry which is preliminary data.</text>
</comment>
<keyword evidence="2" id="KW-1185">Reference proteome</keyword>
<gene>
    <name evidence="1" type="ORF">EAE98_010827</name>
</gene>
<protein>
    <submittedName>
        <fullName evidence="1">Uncharacterized protein</fullName>
    </submittedName>
</protein>
<accession>A0ABQ7I7T2</accession>
<dbReference type="GeneID" id="62237598"/>
<proteinExistence type="predicted"/>
<dbReference type="RefSeq" id="XP_038805274.1">
    <property type="nucleotide sequence ID" value="XM_038958449.1"/>
</dbReference>
<name>A0ABQ7I7T2_9HELO</name>
<reference evidence="1 2" key="1">
    <citation type="journal article" date="2020" name="Genome Biol. Evol.">
        <title>Comparative genomics of Sclerotiniaceae.</title>
        <authorList>
            <person name="Valero Jimenez C.A."/>
            <person name="Steentjes M."/>
            <person name="Scholten O.E."/>
            <person name="Van Kan J.A.L."/>
        </authorList>
    </citation>
    <scope>NUCLEOTIDE SEQUENCE [LARGE SCALE GENOMIC DNA]</scope>
    <source>
        <strain evidence="1 2">B1</strain>
    </source>
</reference>
<dbReference type="Proteomes" id="UP000783213">
    <property type="component" value="Unassembled WGS sequence"/>
</dbReference>
<evidence type="ECO:0000313" key="2">
    <source>
        <dbReference type="Proteomes" id="UP000783213"/>
    </source>
</evidence>